<dbReference type="InterPro" id="IPR001766">
    <property type="entry name" value="Fork_head_dom"/>
</dbReference>
<feature type="DNA-binding region" description="Fork-head" evidence="6">
    <location>
        <begin position="358"/>
        <end position="437"/>
    </location>
</feature>
<organism evidence="10 11">
    <name type="scientific">Alectoria fallacina</name>
    <dbReference type="NCBI Taxonomy" id="1903189"/>
    <lineage>
        <taxon>Eukaryota</taxon>
        <taxon>Fungi</taxon>
        <taxon>Dikarya</taxon>
        <taxon>Ascomycota</taxon>
        <taxon>Pezizomycotina</taxon>
        <taxon>Lecanoromycetes</taxon>
        <taxon>OSLEUM clade</taxon>
        <taxon>Lecanoromycetidae</taxon>
        <taxon>Lecanorales</taxon>
        <taxon>Lecanorineae</taxon>
        <taxon>Parmeliaceae</taxon>
        <taxon>Alectoria</taxon>
    </lineage>
</organism>
<feature type="region of interest" description="Disordered" evidence="7">
    <location>
        <begin position="270"/>
        <end position="289"/>
    </location>
</feature>
<dbReference type="SMART" id="SM00339">
    <property type="entry name" value="FH"/>
    <property type="match status" value="1"/>
</dbReference>
<dbReference type="OrthoDB" id="5954824at2759"/>
<keyword evidence="5 6" id="KW-0539">Nucleus</keyword>
<evidence type="ECO:0000259" key="9">
    <source>
        <dbReference type="PROSITE" id="PS50039"/>
    </source>
</evidence>
<dbReference type="GO" id="GO:0000981">
    <property type="term" value="F:DNA-binding transcription factor activity, RNA polymerase II-specific"/>
    <property type="evidence" value="ECO:0007669"/>
    <property type="project" value="TreeGrafter"/>
</dbReference>
<dbReference type="PANTHER" id="PTHR45881:SF1">
    <property type="entry name" value="FORK HEAD PROTEIN HOMOLOG 2"/>
    <property type="match status" value="1"/>
</dbReference>
<feature type="region of interest" description="Disordered" evidence="7">
    <location>
        <begin position="446"/>
        <end position="513"/>
    </location>
</feature>
<dbReference type="Pfam" id="PF00250">
    <property type="entry name" value="Forkhead"/>
    <property type="match status" value="1"/>
</dbReference>
<evidence type="ECO:0000256" key="6">
    <source>
        <dbReference type="PROSITE-ProRule" id="PRU00089"/>
    </source>
</evidence>
<dbReference type="PROSITE" id="PS50006">
    <property type="entry name" value="FHA_DOMAIN"/>
    <property type="match status" value="1"/>
</dbReference>
<dbReference type="GO" id="GO:0005634">
    <property type="term" value="C:nucleus"/>
    <property type="evidence" value="ECO:0007669"/>
    <property type="project" value="UniProtKB-SubCell"/>
</dbReference>
<dbReference type="GO" id="GO:0000978">
    <property type="term" value="F:RNA polymerase II cis-regulatory region sequence-specific DNA binding"/>
    <property type="evidence" value="ECO:0007669"/>
    <property type="project" value="TreeGrafter"/>
</dbReference>
<feature type="domain" description="Fork-head" evidence="9">
    <location>
        <begin position="358"/>
        <end position="437"/>
    </location>
</feature>
<dbReference type="EMBL" id="CAJPDR010000155">
    <property type="protein sequence ID" value="CAF9922424.1"/>
    <property type="molecule type" value="Genomic_DNA"/>
</dbReference>
<feature type="region of interest" description="Disordered" evidence="7">
    <location>
        <begin position="146"/>
        <end position="171"/>
    </location>
</feature>
<keyword evidence="4" id="KW-0804">Transcription</keyword>
<evidence type="ECO:0000256" key="4">
    <source>
        <dbReference type="ARBA" id="ARBA00023163"/>
    </source>
</evidence>
<dbReference type="InterPro" id="IPR008984">
    <property type="entry name" value="SMAD_FHA_dom_sf"/>
</dbReference>
<evidence type="ECO:0000259" key="8">
    <source>
        <dbReference type="PROSITE" id="PS50006"/>
    </source>
</evidence>
<feature type="domain" description="FHA" evidence="8">
    <location>
        <begin position="134"/>
        <end position="207"/>
    </location>
</feature>
<keyword evidence="3 6" id="KW-0238">DNA-binding</keyword>
<gene>
    <name evidence="10" type="primary">FKH2</name>
    <name evidence="10" type="ORF">ALECFALPRED_002082</name>
</gene>
<evidence type="ECO:0000256" key="1">
    <source>
        <dbReference type="ARBA" id="ARBA00004123"/>
    </source>
</evidence>
<dbReference type="CDD" id="cd22701">
    <property type="entry name" value="FHA_FKH1-like"/>
    <property type="match status" value="1"/>
</dbReference>
<keyword evidence="11" id="KW-1185">Reference proteome</keyword>
<evidence type="ECO:0000256" key="2">
    <source>
        <dbReference type="ARBA" id="ARBA00023015"/>
    </source>
</evidence>
<evidence type="ECO:0000256" key="3">
    <source>
        <dbReference type="ARBA" id="ARBA00023125"/>
    </source>
</evidence>
<dbReference type="Gene3D" id="1.10.10.10">
    <property type="entry name" value="Winged helix-like DNA-binding domain superfamily/Winged helix DNA-binding domain"/>
    <property type="match status" value="1"/>
</dbReference>
<protein>
    <submittedName>
        <fullName evidence="10">Transcription factor</fullName>
    </submittedName>
</protein>
<comment type="caution">
    <text evidence="10">The sequence shown here is derived from an EMBL/GenBank/DDBJ whole genome shotgun (WGS) entry which is preliminary data.</text>
</comment>
<evidence type="ECO:0000313" key="11">
    <source>
        <dbReference type="Proteomes" id="UP000664203"/>
    </source>
</evidence>
<dbReference type="PANTHER" id="PTHR45881">
    <property type="entry name" value="CHECKPOINT SUPPRESSOR 1-LIKE, ISOFORM A-RELATED"/>
    <property type="match status" value="1"/>
</dbReference>
<dbReference type="SUPFAM" id="SSF49879">
    <property type="entry name" value="SMAD/FHA domain"/>
    <property type="match status" value="1"/>
</dbReference>
<dbReference type="Pfam" id="PF00498">
    <property type="entry name" value="FHA"/>
    <property type="match status" value="1"/>
</dbReference>
<dbReference type="PRINTS" id="PR00053">
    <property type="entry name" value="FORKHEAD"/>
</dbReference>
<dbReference type="PROSITE" id="PS50039">
    <property type="entry name" value="FORK_HEAD_3"/>
    <property type="match status" value="1"/>
</dbReference>
<accession>A0A8H3FF96</accession>
<dbReference type="AlphaFoldDB" id="A0A8H3FF96"/>
<evidence type="ECO:0000313" key="10">
    <source>
        <dbReference type="EMBL" id="CAF9922424.1"/>
    </source>
</evidence>
<evidence type="ECO:0000256" key="5">
    <source>
        <dbReference type="ARBA" id="ARBA00023242"/>
    </source>
</evidence>
<dbReference type="InterPro" id="IPR036388">
    <property type="entry name" value="WH-like_DNA-bd_sf"/>
</dbReference>
<evidence type="ECO:0000256" key="7">
    <source>
        <dbReference type="SAM" id="MobiDB-lite"/>
    </source>
</evidence>
<dbReference type="InterPro" id="IPR036390">
    <property type="entry name" value="WH_DNA-bd_sf"/>
</dbReference>
<proteinExistence type="predicted"/>
<feature type="compositionally biased region" description="Polar residues" evidence="7">
    <location>
        <begin position="476"/>
        <end position="508"/>
    </location>
</feature>
<sequence length="673" mass="72915">MQTPATRRSERKRAPNPRIADLDSSPTQRAPPASKKRKASGQAAPRAPRRQRTPEHEVSDVSDQASDDETAVDDEPEDTADLIIPYLKTAADSVAVTEEYPNHRTEERYGKGNINAFAKICGREWTYYVLSSSIFFGRAPDGVHARQAQEETAAQESGDDQPPIDIDLGPSKVVSRTHAELRYSQSDDGWHVHAYGRNGVRVDEANLKKGQNTKIKSGTIITIAGTEMLFQSASGKTEIHPSFLDRVLEHQNNEGLDAELGTGYHQPLPDRVIRALPSGPPPSYPQQYAYTRPNLSQQTTIAPGPSDLARPVTPEPSPPKRPATGSAKKRSPNSYKRGIMMESTEQIDYALDSSKDLKPGCSYASMITWAIISTDEQALSLAGIYGWIRAHYAYYRLTSSGWQNSIRHNLSLNPAFDKVPRRPDEPGKGMLWRLVPEHRAATLLSANKNASKGGGRVSSAPGTPAGGPKTGGFLPPTTNGMTTSPTDRSTPPLSSYPPAQQESYTPTRGPQMPIYAPTQGGLPVLSDETSPMPRRRPNGHLAAIDSSPTLTSGAWAHDAPMMRTPAPRPHNLNMPQPNTVKLPTSHLADSSPAPFWRFEHMGSTPAGPWPEISPMKNVIGGAVAMQSSSPPPVANGAESPTRRARPPVGPYGPTAYGGNGMKDDEDGEIDITR</sequence>
<dbReference type="CDD" id="cd00059">
    <property type="entry name" value="FH_FOX"/>
    <property type="match status" value="1"/>
</dbReference>
<comment type="subcellular location">
    <subcellularLocation>
        <location evidence="1 6">Nucleus</location>
    </subcellularLocation>
</comment>
<dbReference type="Proteomes" id="UP000664203">
    <property type="component" value="Unassembled WGS sequence"/>
</dbReference>
<dbReference type="Gene3D" id="2.60.200.20">
    <property type="match status" value="1"/>
</dbReference>
<feature type="compositionally biased region" description="Acidic residues" evidence="7">
    <location>
        <begin position="663"/>
        <end position="673"/>
    </location>
</feature>
<dbReference type="PROSITE" id="PS00658">
    <property type="entry name" value="FORK_HEAD_2"/>
    <property type="match status" value="1"/>
</dbReference>
<feature type="region of interest" description="Disordered" evidence="7">
    <location>
        <begin position="297"/>
        <end position="339"/>
    </location>
</feature>
<keyword evidence="2" id="KW-0805">Transcription regulation</keyword>
<dbReference type="SUPFAM" id="SSF46785">
    <property type="entry name" value="Winged helix' DNA-binding domain"/>
    <property type="match status" value="1"/>
</dbReference>
<reference evidence="10" key="1">
    <citation type="submission" date="2021-03" db="EMBL/GenBank/DDBJ databases">
        <authorList>
            <person name="Tagirdzhanova G."/>
        </authorList>
    </citation>
    <scope>NUCLEOTIDE SEQUENCE</scope>
</reference>
<feature type="compositionally biased region" description="Acidic residues" evidence="7">
    <location>
        <begin position="65"/>
        <end position="79"/>
    </location>
</feature>
<feature type="region of interest" description="Disordered" evidence="7">
    <location>
        <begin position="623"/>
        <end position="673"/>
    </location>
</feature>
<feature type="region of interest" description="Disordered" evidence="7">
    <location>
        <begin position="1"/>
        <end position="79"/>
    </location>
</feature>
<dbReference type="InterPro" id="IPR030456">
    <property type="entry name" value="TF_fork_head_CS_2"/>
</dbReference>
<name>A0A8H3FF96_9LECA</name>
<dbReference type="InterPro" id="IPR000253">
    <property type="entry name" value="FHA_dom"/>
</dbReference>